<gene>
    <name evidence="2" type="ORF">SLI_6006</name>
</gene>
<organism evidence="2 3">
    <name type="scientific">Streptomyces lividans 1326</name>
    <dbReference type="NCBI Taxonomy" id="1200984"/>
    <lineage>
        <taxon>Bacteria</taxon>
        <taxon>Bacillati</taxon>
        <taxon>Actinomycetota</taxon>
        <taxon>Actinomycetes</taxon>
        <taxon>Kitasatosporales</taxon>
        <taxon>Streptomycetaceae</taxon>
        <taxon>Streptomyces</taxon>
    </lineage>
</organism>
<proteinExistence type="predicted"/>
<protein>
    <submittedName>
        <fullName evidence="2">Uncharacterized protein</fullName>
    </submittedName>
</protein>
<feature type="region of interest" description="Disordered" evidence="1">
    <location>
        <begin position="1"/>
        <end position="51"/>
    </location>
</feature>
<name>A0A7U9HDF6_STRLI</name>
<dbReference type="Proteomes" id="UP000014062">
    <property type="component" value="Chromosome"/>
</dbReference>
<dbReference type="AlphaFoldDB" id="A0A7U9HDF6"/>
<sequence length="51" mass="5349">MIGCPSERRCKRTGAGRPDANRGAPLQVGAVGGPTARQTSTTTGRIIGRRR</sequence>
<feature type="compositionally biased region" description="Low complexity" evidence="1">
    <location>
        <begin position="39"/>
        <end position="51"/>
    </location>
</feature>
<reference evidence="3" key="1">
    <citation type="journal article" date="2013" name="Genome Biol. Evol.">
        <title>The genome sequence of Streptomyces lividans 66 reveals a novel tRNA-dependent peptide biosynthetic system within a metal-related genomic island.</title>
        <authorList>
            <person name="Cruz-Morales P."/>
            <person name="Vijgenboom E."/>
            <person name="Iruegas-Bocardo F."/>
            <person name="Girard G."/>
            <person name="Yanez-Guerra L.A."/>
            <person name="Ramos-Aboites H.E."/>
            <person name="Pernodet J.L."/>
            <person name="Anne J."/>
            <person name="van Wezel G.P."/>
            <person name="Barona-Gomez F."/>
        </authorList>
    </citation>
    <scope>NUCLEOTIDE SEQUENCE [LARGE SCALE GENOMIC DNA]</scope>
    <source>
        <strain evidence="3">1326</strain>
    </source>
</reference>
<evidence type="ECO:0000313" key="2">
    <source>
        <dbReference type="EMBL" id="EOY50713.1"/>
    </source>
</evidence>
<dbReference type="EMBL" id="CM001889">
    <property type="protein sequence ID" value="EOY50713.1"/>
    <property type="molecule type" value="Genomic_DNA"/>
</dbReference>
<evidence type="ECO:0000256" key="1">
    <source>
        <dbReference type="SAM" id="MobiDB-lite"/>
    </source>
</evidence>
<accession>A0A7U9HDF6</accession>
<evidence type="ECO:0000313" key="3">
    <source>
        <dbReference type="Proteomes" id="UP000014062"/>
    </source>
</evidence>